<dbReference type="Pfam" id="PF16177">
    <property type="entry name" value="ACAS_N"/>
    <property type="match status" value="1"/>
</dbReference>
<gene>
    <name evidence="7" type="ORF">FMOSSE_LOCUS7959</name>
</gene>
<dbReference type="SUPFAM" id="SSF56801">
    <property type="entry name" value="Acetyl-CoA synthetase-like"/>
    <property type="match status" value="1"/>
</dbReference>
<dbReference type="AlphaFoldDB" id="A0A9N9BZ98"/>
<dbReference type="InterPro" id="IPR045851">
    <property type="entry name" value="AMP-bd_C_sf"/>
</dbReference>
<dbReference type="GO" id="GO:0006629">
    <property type="term" value="P:lipid metabolic process"/>
    <property type="evidence" value="ECO:0007669"/>
    <property type="project" value="InterPro"/>
</dbReference>
<feature type="domain" description="Acetyl-coenzyme A synthetase N-terminal" evidence="6">
    <location>
        <begin position="41"/>
        <end position="97"/>
    </location>
</feature>
<evidence type="ECO:0000256" key="1">
    <source>
        <dbReference type="ARBA" id="ARBA00006432"/>
    </source>
</evidence>
<dbReference type="GO" id="GO:0005524">
    <property type="term" value="F:ATP binding"/>
    <property type="evidence" value="ECO:0007669"/>
    <property type="project" value="UniProtKB-KW"/>
</dbReference>
<dbReference type="Gene3D" id="3.30.300.30">
    <property type="match status" value="1"/>
</dbReference>
<protein>
    <submittedName>
        <fullName evidence="7">2999_t:CDS:1</fullName>
    </submittedName>
</protein>
<evidence type="ECO:0000259" key="6">
    <source>
        <dbReference type="Pfam" id="PF16177"/>
    </source>
</evidence>
<dbReference type="PANTHER" id="PTHR42921:SF1">
    <property type="entry name" value="ACETOACETYL-COA SYNTHETASE"/>
    <property type="match status" value="1"/>
</dbReference>
<dbReference type="InterPro" id="IPR000873">
    <property type="entry name" value="AMP-dep_synth/lig_dom"/>
</dbReference>
<keyword evidence="4" id="KW-0067">ATP-binding</keyword>
<name>A0A9N9BZ98_FUNMO</name>
<evidence type="ECO:0000259" key="5">
    <source>
        <dbReference type="Pfam" id="PF00501"/>
    </source>
</evidence>
<reference evidence="7" key="1">
    <citation type="submission" date="2021-06" db="EMBL/GenBank/DDBJ databases">
        <authorList>
            <person name="Kallberg Y."/>
            <person name="Tangrot J."/>
            <person name="Rosling A."/>
        </authorList>
    </citation>
    <scope>NUCLEOTIDE SEQUENCE</scope>
    <source>
        <strain evidence="7">87-6 pot B 2015</strain>
    </source>
</reference>
<dbReference type="InterPro" id="IPR020845">
    <property type="entry name" value="AMP-binding_CS"/>
</dbReference>
<dbReference type="NCBIfam" id="NF002937">
    <property type="entry name" value="PRK03584.1"/>
    <property type="match status" value="1"/>
</dbReference>
<comment type="similarity">
    <text evidence="1">Belongs to the ATP-dependent AMP-binding enzyme family.</text>
</comment>
<evidence type="ECO:0000256" key="2">
    <source>
        <dbReference type="ARBA" id="ARBA00022598"/>
    </source>
</evidence>
<dbReference type="PANTHER" id="PTHR42921">
    <property type="entry name" value="ACETOACETYL-COA SYNTHETASE"/>
    <property type="match status" value="1"/>
</dbReference>
<dbReference type="Proteomes" id="UP000789375">
    <property type="component" value="Unassembled WGS sequence"/>
</dbReference>
<dbReference type="Pfam" id="PF00501">
    <property type="entry name" value="AMP-binding"/>
    <property type="match status" value="1"/>
</dbReference>
<dbReference type="InterPro" id="IPR042099">
    <property type="entry name" value="ANL_N_sf"/>
</dbReference>
<dbReference type="CDD" id="cd05943">
    <property type="entry name" value="AACS"/>
    <property type="match status" value="1"/>
</dbReference>
<evidence type="ECO:0000256" key="4">
    <source>
        <dbReference type="ARBA" id="ARBA00022840"/>
    </source>
</evidence>
<dbReference type="NCBIfam" id="TIGR01217">
    <property type="entry name" value="ac_ac_CoA_syn"/>
    <property type="match status" value="1"/>
</dbReference>
<sequence length="725" mass="82349">MSTSVLLHPEELWRPKDTSNTEIEKFRIKVNKKYQLNLENYQQLWQWSVENIQEFWAEVWDYTKIIYSVPYRQVLEDKPMDQIPAWFLGARLNFAENLLWCRDRNKIAIISAGERRPLTNMTYHELYVQVNKLSKALRKLGVNKGDRVGAYISNCCEGVIAMLATTSIGAIWSSTSTDFGVTGVLDRFCQIHPKILFSVNSIIYNEKEYNHLDKLKVVVEKLKDEGLEKVIIIPFVGKIGEEIKGIPLACSWSHFISQGEREAAQEKEIQFEQLPFDHPVYILFSSGTTGKPKCLVHRSGGLLIQHKKEHILHGNMTENDVFFYYTTTGWMMWNWLISGLSVGCSIVLYDGSPFKPSPAILWKLAEQLGITIFGTSATYIKSLQDVEYKPKSRHDLTKLRMILSTGSPLKPESFDFVYKEIKDDLVLGSITGGTDICSLFAGHNVALPVYKGEIQCICLGMKVEAWKGQGNSVSAESADLVCTVPFPCMPIYFWNDTPSHDLYRSAYFTTYNRVWYHSDFIFINPNTGGIVMLGRSDGTLNPGGVRFGSAEIYNVIDKDFRKEGVIDSLVVGQKIGTNNKGEERVVLFLKMDAERKCDKQLVENIKKKIRDQLSPRHVPSFILPIDDIPYTVNGKKVEVAVKKIISGETVVPSGVLANPDTDDKNRFNKKVEDFLNAPSLLNYIYHANLRLWVQKYISKSKKLIFLGSDVKTNRLKVAEPCSQPP</sequence>
<evidence type="ECO:0000256" key="3">
    <source>
        <dbReference type="ARBA" id="ARBA00022741"/>
    </source>
</evidence>
<dbReference type="InterPro" id="IPR005914">
    <property type="entry name" value="Acac_CoA_synth"/>
</dbReference>
<dbReference type="PROSITE" id="PS00455">
    <property type="entry name" value="AMP_BINDING"/>
    <property type="match status" value="1"/>
</dbReference>
<keyword evidence="2" id="KW-0436">Ligase</keyword>
<proteinExistence type="inferred from homology"/>
<dbReference type="GO" id="GO:0030729">
    <property type="term" value="F:acetoacetate-CoA ligase activity"/>
    <property type="evidence" value="ECO:0007669"/>
    <property type="project" value="InterPro"/>
</dbReference>
<keyword evidence="3" id="KW-0547">Nucleotide-binding</keyword>
<organism evidence="7 8">
    <name type="scientific">Funneliformis mosseae</name>
    <name type="common">Endomycorrhizal fungus</name>
    <name type="synonym">Glomus mosseae</name>
    <dbReference type="NCBI Taxonomy" id="27381"/>
    <lineage>
        <taxon>Eukaryota</taxon>
        <taxon>Fungi</taxon>
        <taxon>Fungi incertae sedis</taxon>
        <taxon>Mucoromycota</taxon>
        <taxon>Glomeromycotina</taxon>
        <taxon>Glomeromycetes</taxon>
        <taxon>Glomerales</taxon>
        <taxon>Glomeraceae</taxon>
        <taxon>Funneliformis</taxon>
    </lineage>
</organism>
<dbReference type="EMBL" id="CAJVPP010001974">
    <property type="protein sequence ID" value="CAG8581249.1"/>
    <property type="molecule type" value="Genomic_DNA"/>
</dbReference>
<accession>A0A9N9BZ98</accession>
<evidence type="ECO:0000313" key="7">
    <source>
        <dbReference type="EMBL" id="CAG8581249.1"/>
    </source>
</evidence>
<comment type="caution">
    <text evidence="7">The sequence shown here is derived from an EMBL/GenBank/DDBJ whole genome shotgun (WGS) entry which is preliminary data.</text>
</comment>
<dbReference type="InterPro" id="IPR032387">
    <property type="entry name" value="ACAS_N"/>
</dbReference>
<feature type="domain" description="AMP-dependent synthetase/ligase" evidence="5">
    <location>
        <begin position="104"/>
        <end position="423"/>
    </location>
</feature>
<evidence type="ECO:0000313" key="8">
    <source>
        <dbReference type="Proteomes" id="UP000789375"/>
    </source>
</evidence>
<keyword evidence="8" id="KW-1185">Reference proteome</keyword>
<dbReference type="Gene3D" id="3.40.50.12780">
    <property type="entry name" value="N-terminal domain of ligase-like"/>
    <property type="match status" value="1"/>
</dbReference>